<keyword evidence="1" id="KW-1133">Transmembrane helix</keyword>
<evidence type="ECO:0000259" key="2">
    <source>
        <dbReference type="PROSITE" id="PS51819"/>
    </source>
</evidence>
<dbReference type="Pfam" id="PF00903">
    <property type="entry name" value="Glyoxalase"/>
    <property type="match status" value="2"/>
</dbReference>
<dbReference type="InterPro" id="IPR037523">
    <property type="entry name" value="VOC_core"/>
</dbReference>
<keyword evidence="1" id="KW-0472">Membrane</keyword>
<evidence type="ECO:0000313" key="4">
    <source>
        <dbReference type="Proteomes" id="UP001595637"/>
    </source>
</evidence>
<dbReference type="PANTHER" id="PTHR43279:SF1">
    <property type="entry name" value="CATECHOL-2,3-DIOXYGENASE"/>
    <property type="match status" value="1"/>
</dbReference>
<evidence type="ECO:0000313" key="3">
    <source>
        <dbReference type="EMBL" id="MFC3387889.1"/>
    </source>
</evidence>
<sequence>MNTTKIIMIIVLVALAISIFFFINTRSEENNMAVYAEDQEPRLGYVELQVSDLDESAQFYEDLIDFSILKQNDNTVELTADGTSPQLILTHDDNFEARSPRTTGLYHLAVLVPTRQDLALSIQHLMASEYPLQGASDHQYSEALYLADPDGNGIEIYTDRDSAEWVRDDNGGYVGATDQLDLENLFAEIGDAKWNGLANGTRIGHMHLQASDLEASEAFYVDALGFDIVAQDSHMLFVSKDAYHHHIGMNTWMGTDIPEPSENTLGLKRFTFHLTEDEYQEAKAGLTEGDFEFEEDNETLTVEDPAGVELKLIMKSE</sequence>
<dbReference type="RefSeq" id="WP_380652518.1">
    <property type="nucleotide sequence ID" value="NZ_JBHRVQ010000001.1"/>
</dbReference>
<keyword evidence="4" id="KW-1185">Reference proteome</keyword>
<proteinExistence type="predicted"/>
<name>A0ABV7N3Q7_9STAP</name>
<organism evidence="3 4">
    <name type="scientific">Salinicoccus sesuvii</name>
    <dbReference type="NCBI Taxonomy" id="868281"/>
    <lineage>
        <taxon>Bacteria</taxon>
        <taxon>Bacillati</taxon>
        <taxon>Bacillota</taxon>
        <taxon>Bacilli</taxon>
        <taxon>Bacillales</taxon>
        <taxon>Staphylococcaceae</taxon>
        <taxon>Salinicoccus</taxon>
    </lineage>
</organism>
<dbReference type="InterPro" id="IPR029068">
    <property type="entry name" value="Glyas_Bleomycin-R_OHBP_Dase"/>
</dbReference>
<evidence type="ECO:0000256" key="1">
    <source>
        <dbReference type="SAM" id="Phobius"/>
    </source>
</evidence>
<dbReference type="Proteomes" id="UP001595637">
    <property type="component" value="Unassembled WGS sequence"/>
</dbReference>
<feature type="domain" description="VOC" evidence="2">
    <location>
        <begin position="42"/>
        <end position="159"/>
    </location>
</feature>
<dbReference type="PANTHER" id="PTHR43279">
    <property type="entry name" value="CATECHOL-2,3-DIOXYGENASE"/>
    <property type="match status" value="1"/>
</dbReference>
<dbReference type="InterPro" id="IPR004360">
    <property type="entry name" value="Glyas_Fos-R_dOase_dom"/>
</dbReference>
<dbReference type="PROSITE" id="PS51819">
    <property type="entry name" value="VOC"/>
    <property type="match status" value="2"/>
</dbReference>
<gene>
    <name evidence="3" type="ORF">ACFOEO_04655</name>
</gene>
<feature type="transmembrane region" description="Helical" evidence="1">
    <location>
        <begin position="6"/>
        <end position="23"/>
    </location>
</feature>
<comment type="caution">
    <text evidence="3">The sequence shown here is derived from an EMBL/GenBank/DDBJ whole genome shotgun (WGS) entry which is preliminary data.</text>
</comment>
<reference evidence="4" key="1">
    <citation type="journal article" date="2019" name="Int. J. Syst. Evol. Microbiol.">
        <title>The Global Catalogue of Microorganisms (GCM) 10K type strain sequencing project: providing services to taxonomists for standard genome sequencing and annotation.</title>
        <authorList>
            <consortium name="The Broad Institute Genomics Platform"/>
            <consortium name="The Broad Institute Genome Sequencing Center for Infectious Disease"/>
            <person name="Wu L."/>
            <person name="Ma J."/>
        </authorList>
    </citation>
    <scope>NUCLEOTIDE SEQUENCE [LARGE SCALE GENOMIC DNA]</scope>
    <source>
        <strain evidence="4">CCM 7756</strain>
    </source>
</reference>
<dbReference type="EMBL" id="JBHRVQ010000001">
    <property type="protein sequence ID" value="MFC3387889.1"/>
    <property type="molecule type" value="Genomic_DNA"/>
</dbReference>
<keyword evidence="1" id="KW-0812">Transmembrane</keyword>
<protein>
    <submittedName>
        <fullName evidence="3">VOC family protein</fullName>
    </submittedName>
</protein>
<dbReference type="SUPFAM" id="SSF54593">
    <property type="entry name" value="Glyoxalase/Bleomycin resistance protein/Dihydroxybiphenyl dioxygenase"/>
    <property type="match status" value="2"/>
</dbReference>
<accession>A0ABV7N3Q7</accession>
<dbReference type="Gene3D" id="3.10.180.10">
    <property type="entry name" value="2,3-Dihydroxybiphenyl 1,2-Dioxygenase, domain 1"/>
    <property type="match status" value="2"/>
</dbReference>
<feature type="domain" description="VOC" evidence="2">
    <location>
        <begin position="202"/>
        <end position="315"/>
    </location>
</feature>